<gene>
    <name evidence="17" type="ORF">GKC33_04120</name>
</gene>
<evidence type="ECO:0000256" key="9">
    <source>
        <dbReference type="ARBA" id="ARBA00022960"/>
    </source>
</evidence>
<name>A0A7X2SRR0_9LACO</name>
<organism evidence="17 18">
    <name type="scientific">Ligilactobacillus salivarius</name>
    <dbReference type="NCBI Taxonomy" id="1624"/>
    <lineage>
        <taxon>Bacteria</taxon>
        <taxon>Bacillati</taxon>
        <taxon>Bacillota</taxon>
        <taxon>Bacilli</taxon>
        <taxon>Lactobacillales</taxon>
        <taxon>Lactobacillaceae</taxon>
        <taxon>Ligilactobacillus</taxon>
    </lineage>
</organism>
<comment type="catalytic activity">
    <reaction evidence="12">
        <text>Preferential cleavage: (Ac)2-L-Lys-D-Ala-|-D-Ala. Also transpeptidation of peptidyl-alanyl moieties that are N-acyl substituents of D-alanine.</text>
        <dbReference type="EC" id="3.4.16.4"/>
    </reaction>
</comment>
<keyword evidence="6" id="KW-0645">Protease</keyword>
<evidence type="ECO:0000256" key="3">
    <source>
        <dbReference type="ARBA" id="ARBA00007164"/>
    </source>
</evidence>
<comment type="similarity">
    <text evidence="3 15">Belongs to the peptidase S11 family.</text>
</comment>
<evidence type="ECO:0000256" key="6">
    <source>
        <dbReference type="ARBA" id="ARBA00022670"/>
    </source>
</evidence>
<keyword evidence="9" id="KW-0133">Cell shape</keyword>
<dbReference type="SUPFAM" id="SSF69189">
    <property type="entry name" value="Penicillin-binding protein associated domain"/>
    <property type="match status" value="1"/>
</dbReference>
<dbReference type="GO" id="GO:0009252">
    <property type="term" value="P:peptidoglycan biosynthetic process"/>
    <property type="evidence" value="ECO:0007669"/>
    <property type="project" value="UniProtKB-UniPathway"/>
</dbReference>
<dbReference type="GO" id="GO:0009002">
    <property type="term" value="F:serine-type D-Ala-D-Ala carboxypeptidase activity"/>
    <property type="evidence" value="ECO:0007669"/>
    <property type="project" value="UniProtKB-EC"/>
</dbReference>
<keyword evidence="8 17" id="KW-0378">Hydrolase</keyword>
<evidence type="ECO:0000256" key="5">
    <source>
        <dbReference type="ARBA" id="ARBA00022645"/>
    </source>
</evidence>
<dbReference type="GO" id="GO:0008360">
    <property type="term" value="P:regulation of cell shape"/>
    <property type="evidence" value="ECO:0007669"/>
    <property type="project" value="UniProtKB-KW"/>
</dbReference>
<dbReference type="InterPro" id="IPR001967">
    <property type="entry name" value="Peptidase_S11_N"/>
</dbReference>
<evidence type="ECO:0000259" key="16">
    <source>
        <dbReference type="SMART" id="SM00936"/>
    </source>
</evidence>
<evidence type="ECO:0000256" key="10">
    <source>
        <dbReference type="ARBA" id="ARBA00022984"/>
    </source>
</evidence>
<dbReference type="PANTHER" id="PTHR21581:SF11">
    <property type="entry name" value="D-ALANYL-D-ALANINE CARBOXYPEPTIDASE DACA"/>
    <property type="match status" value="1"/>
</dbReference>
<dbReference type="EMBL" id="WKKX01000120">
    <property type="protein sequence ID" value="MSE07930.1"/>
    <property type="molecule type" value="Genomic_DNA"/>
</dbReference>
<feature type="active site" evidence="13">
    <location>
        <position position="128"/>
    </location>
</feature>
<evidence type="ECO:0000256" key="13">
    <source>
        <dbReference type="PIRSR" id="PIRSR618044-1"/>
    </source>
</evidence>
<dbReference type="GO" id="GO:0071555">
    <property type="term" value="P:cell wall organization"/>
    <property type="evidence" value="ECO:0007669"/>
    <property type="project" value="UniProtKB-KW"/>
</dbReference>
<comment type="pathway">
    <text evidence="2">Cell wall biogenesis; peptidoglycan biosynthesis.</text>
</comment>
<dbReference type="SUPFAM" id="SSF56601">
    <property type="entry name" value="beta-lactamase/transpeptidase-like"/>
    <property type="match status" value="1"/>
</dbReference>
<dbReference type="InterPro" id="IPR037167">
    <property type="entry name" value="Peptidase_S11_C_sf"/>
</dbReference>
<dbReference type="PRINTS" id="PR00725">
    <property type="entry name" value="DADACBPTASE1"/>
</dbReference>
<evidence type="ECO:0000256" key="11">
    <source>
        <dbReference type="ARBA" id="ARBA00023316"/>
    </source>
</evidence>
<accession>A0A7X2SRR0</accession>
<evidence type="ECO:0000256" key="12">
    <source>
        <dbReference type="ARBA" id="ARBA00034000"/>
    </source>
</evidence>
<evidence type="ECO:0000256" key="14">
    <source>
        <dbReference type="PIRSR" id="PIRSR618044-2"/>
    </source>
</evidence>
<dbReference type="InterPro" id="IPR018044">
    <property type="entry name" value="Peptidase_S11"/>
</dbReference>
<dbReference type="UniPathway" id="UPA00219"/>
<dbReference type="Gene3D" id="2.60.410.10">
    <property type="entry name" value="D-Ala-D-Ala carboxypeptidase, C-terminal domain"/>
    <property type="match status" value="1"/>
</dbReference>
<evidence type="ECO:0000313" key="17">
    <source>
        <dbReference type="EMBL" id="MSE07930.1"/>
    </source>
</evidence>
<evidence type="ECO:0000256" key="4">
    <source>
        <dbReference type="ARBA" id="ARBA00012448"/>
    </source>
</evidence>
<evidence type="ECO:0000256" key="2">
    <source>
        <dbReference type="ARBA" id="ARBA00004752"/>
    </source>
</evidence>
<dbReference type="PANTHER" id="PTHR21581">
    <property type="entry name" value="D-ALANYL-D-ALANINE CARBOXYPEPTIDASE"/>
    <property type="match status" value="1"/>
</dbReference>
<dbReference type="InterPro" id="IPR015956">
    <property type="entry name" value="Peniciliin-bd_prot_C_sf"/>
</dbReference>
<dbReference type="Gene3D" id="3.40.710.10">
    <property type="entry name" value="DD-peptidase/beta-lactamase superfamily"/>
    <property type="match status" value="1"/>
</dbReference>
<keyword evidence="11" id="KW-0961">Cell wall biogenesis/degradation</keyword>
<dbReference type="Pfam" id="PF07943">
    <property type="entry name" value="PBP5_C"/>
    <property type="match status" value="1"/>
</dbReference>
<dbReference type="AlphaFoldDB" id="A0A7X2SRR0"/>
<evidence type="ECO:0000256" key="7">
    <source>
        <dbReference type="ARBA" id="ARBA00022729"/>
    </source>
</evidence>
<dbReference type="EC" id="3.4.16.4" evidence="4"/>
<evidence type="ECO:0000313" key="18">
    <source>
        <dbReference type="Proteomes" id="UP000467635"/>
    </source>
</evidence>
<dbReference type="Proteomes" id="UP000467635">
    <property type="component" value="Unassembled WGS sequence"/>
</dbReference>
<comment type="function">
    <text evidence="1">Removes C-terminal D-alanyl residues from sugar-peptide cell wall precursors.</text>
</comment>
<feature type="binding site" evidence="14">
    <location>
        <position position="249"/>
    </location>
    <ligand>
        <name>substrate</name>
    </ligand>
</feature>
<protein>
    <recommendedName>
        <fullName evidence="4">serine-type D-Ala-D-Ala carboxypeptidase</fullName>
        <ecNumber evidence="4">3.4.16.4</ecNumber>
    </recommendedName>
</protein>
<sequence>MLGYAKKLIVIFISIFIVITGSQNLAIADSVPALTDVKSAIAVDANSGQILYETKEDEVYPVASMSKLLTAYILLDKINHHELSWNTKVKPTKVEAEISHNSELTNVPLDSTHSYTIRELYQAMLVGSANAAAMVIARAVSGSQTNFVKLMRVTAKNMGIKDAKLYSANGLPTEYLKSEKYPGASKNSENELSAQDMAIIATKLIKDYPEILNTTKLQNVQFNDREKTTSVTNTNKLLSDNTFQVDGLKTGTSDAAGECITATTSKYGSRIITVIIGANSDSQRFEQTKLLLNNISNSYNYTVIGAGQPVPNISNVKILKGKQKTLPIAMRKTTGLWLNKEQGTQDISAKFHPNSEIIAPIKKYQTVGKVTLTVEGGYGFLNGEDGMTTSVSANKTIDKANILVRLWRDITRTN</sequence>
<keyword evidence="10" id="KW-0573">Peptidoglycan synthesis</keyword>
<evidence type="ECO:0000256" key="15">
    <source>
        <dbReference type="RuleBase" id="RU004016"/>
    </source>
</evidence>
<dbReference type="InterPro" id="IPR012338">
    <property type="entry name" value="Beta-lactam/transpept-like"/>
</dbReference>
<dbReference type="InterPro" id="IPR012907">
    <property type="entry name" value="Peptidase_S11_C"/>
</dbReference>
<evidence type="ECO:0000256" key="8">
    <source>
        <dbReference type="ARBA" id="ARBA00022801"/>
    </source>
</evidence>
<keyword evidence="7" id="KW-0732">Signal</keyword>
<dbReference type="Pfam" id="PF00768">
    <property type="entry name" value="Peptidase_S11"/>
    <property type="match status" value="1"/>
</dbReference>
<proteinExistence type="inferred from homology"/>
<evidence type="ECO:0000256" key="1">
    <source>
        <dbReference type="ARBA" id="ARBA00003217"/>
    </source>
</evidence>
<dbReference type="GO" id="GO:0006508">
    <property type="term" value="P:proteolysis"/>
    <property type="evidence" value="ECO:0007669"/>
    <property type="project" value="UniProtKB-KW"/>
</dbReference>
<feature type="active site" description="Acyl-ester intermediate" evidence="13">
    <location>
        <position position="64"/>
    </location>
</feature>
<dbReference type="SMART" id="SM00936">
    <property type="entry name" value="PBP5_C"/>
    <property type="match status" value="1"/>
</dbReference>
<comment type="caution">
    <text evidence="17">The sequence shown here is derived from an EMBL/GenBank/DDBJ whole genome shotgun (WGS) entry which is preliminary data.</text>
</comment>
<keyword evidence="5" id="KW-0121">Carboxypeptidase</keyword>
<reference evidence="17 18" key="1">
    <citation type="submission" date="2019-11" db="EMBL/GenBank/DDBJ databases">
        <title>Draft Genome Sequence of Plant Growth-Promoting Rhizosphere-Associated Bacteria.</title>
        <authorList>
            <person name="Vasilyev I.Y."/>
            <person name="Radchenko V."/>
            <person name="Ilnitskaya E.V."/>
        </authorList>
    </citation>
    <scope>NUCLEOTIDE SEQUENCE [LARGE SCALE GENOMIC DNA]</scope>
    <source>
        <strain evidence="17 18">VRA_01-1sq_f</strain>
    </source>
</reference>
<feature type="active site" description="Proton acceptor" evidence="13">
    <location>
        <position position="67"/>
    </location>
</feature>
<feature type="domain" description="Peptidase S11 D-Ala-D-Ala carboxypeptidase A C-terminal" evidence="16">
    <location>
        <begin position="299"/>
        <end position="399"/>
    </location>
</feature>